<sequence length="393" mass="42726">MYRSVIFVHGTGVRAKKFSETLTKIKGKLQGQAPDLDVRGVYWGDSHGVRLNLGGLSIPDYHRTHGAEKENAEDARLGHWAVLYLDPWYDLRLLRLAPDATARDERAFLATVNGYRPRQQTATALRGAGLDSYFDLALADLRRAPELRTAAKTVDRSGVQHRAAVAIGLVAHTLAAAERDGRATPVGQVRDTLHSHVVGDLSAQDRGAEKPFKKVAVSLAAPIATWYGQQHRGAMSDGAAPLTGDILRYQVHGRGMREEIAAVVASAPGDAVTLIGHSLGGIACVELLADAEGSAGAGKVDQLITVGSQASHLYELDALACLPFAREGELPAQFPERWLNVFDRRDFLSYPAQPVFGTRVQDLPVDNRQPFIESHSAYWDNDAMWEAVTAWIG</sequence>
<dbReference type="Gene3D" id="3.40.50.1820">
    <property type="entry name" value="alpha/beta hydrolase"/>
    <property type="match status" value="1"/>
</dbReference>
<dbReference type="Proteomes" id="UP001519310">
    <property type="component" value="Unassembled WGS sequence"/>
</dbReference>
<accession>A0ABS4LFX0</accession>
<reference evidence="1 2" key="1">
    <citation type="submission" date="2021-03" db="EMBL/GenBank/DDBJ databases">
        <title>Genomic Encyclopedia of Type Strains, Phase IV (KMG-IV): sequencing the most valuable type-strain genomes for metagenomic binning, comparative biology and taxonomic classification.</title>
        <authorList>
            <person name="Goeker M."/>
        </authorList>
    </citation>
    <scope>NUCLEOTIDE SEQUENCE [LARGE SCALE GENOMIC DNA]</scope>
    <source>
        <strain evidence="1 2">DSM 40526</strain>
    </source>
</reference>
<dbReference type="RefSeq" id="WP_189969320.1">
    <property type="nucleotide sequence ID" value="NZ_BMVL01000006.1"/>
</dbReference>
<name>A0ABS4LFX0_STRAV</name>
<evidence type="ECO:0000313" key="1">
    <source>
        <dbReference type="EMBL" id="MBP2041000.1"/>
    </source>
</evidence>
<organism evidence="1 2">
    <name type="scientific">Streptomyces avidinii</name>
    <dbReference type="NCBI Taxonomy" id="1895"/>
    <lineage>
        <taxon>Bacteria</taxon>
        <taxon>Bacillati</taxon>
        <taxon>Actinomycetota</taxon>
        <taxon>Actinomycetes</taxon>
        <taxon>Kitasatosporales</taxon>
        <taxon>Streptomycetaceae</taxon>
        <taxon>Streptomyces</taxon>
    </lineage>
</organism>
<evidence type="ECO:0008006" key="3">
    <source>
        <dbReference type="Google" id="ProtNLM"/>
    </source>
</evidence>
<proteinExistence type="predicted"/>
<gene>
    <name evidence="1" type="ORF">J2Z77_006857</name>
</gene>
<dbReference type="SUPFAM" id="SSF53474">
    <property type="entry name" value="alpha/beta-Hydrolases"/>
    <property type="match status" value="1"/>
</dbReference>
<comment type="caution">
    <text evidence="1">The sequence shown here is derived from an EMBL/GenBank/DDBJ whole genome shotgun (WGS) entry which is preliminary data.</text>
</comment>
<keyword evidence="2" id="KW-1185">Reference proteome</keyword>
<evidence type="ECO:0000313" key="2">
    <source>
        <dbReference type="Proteomes" id="UP001519310"/>
    </source>
</evidence>
<dbReference type="EMBL" id="JAGGLQ010000020">
    <property type="protein sequence ID" value="MBP2041000.1"/>
    <property type="molecule type" value="Genomic_DNA"/>
</dbReference>
<protein>
    <recommendedName>
        <fullName evidence="3">Alpha/beta hydrolase family protein</fullName>
    </recommendedName>
</protein>
<dbReference type="InterPro" id="IPR029058">
    <property type="entry name" value="AB_hydrolase_fold"/>
</dbReference>